<sequence>MNLAGIFGAYLLRGKSALWVLPTLGAIVLDGIVGVLRFKQKAEQIDIVEGIRRIRDGEVDYKLDVESLHGDNREMADAVNNIGEGIRKAVST</sequence>
<evidence type="ECO:0000313" key="1">
    <source>
        <dbReference type="EMBL" id="EKC61730.1"/>
    </source>
</evidence>
<comment type="caution">
    <text evidence="1">The sequence shown here is derived from an EMBL/GenBank/DDBJ whole genome shotgun (WGS) entry which is preliminary data.</text>
</comment>
<name>K1T5X7_9ZZZZ</name>
<organism evidence="1">
    <name type="scientific">human gut metagenome</name>
    <dbReference type="NCBI Taxonomy" id="408170"/>
    <lineage>
        <taxon>unclassified sequences</taxon>
        <taxon>metagenomes</taxon>
        <taxon>organismal metagenomes</taxon>
    </lineage>
</organism>
<reference evidence="1" key="1">
    <citation type="journal article" date="2013" name="Environ. Microbiol.">
        <title>Microbiota from the distal guts of lean and obese adolescents exhibit partial functional redundancy besides clear differences in community structure.</title>
        <authorList>
            <person name="Ferrer M."/>
            <person name="Ruiz A."/>
            <person name="Lanza F."/>
            <person name="Haange S.B."/>
            <person name="Oberbach A."/>
            <person name="Till H."/>
            <person name="Bargiela R."/>
            <person name="Campoy C."/>
            <person name="Segura M.T."/>
            <person name="Richter M."/>
            <person name="von Bergen M."/>
            <person name="Seifert J."/>
            <person name="Suarez A."/>
        </authorList>
    </citation>
    <scope>NUCLEOTIDE SEQUENCE</scope>
</reference>
<dbReference type="EMBL" id="AJWZ01005748">
    <property type="protein sequence ID" value="EKC61730.1"/>
    <property type="molecule type" value="Genomic_DNA"/>
</dbReference>
<gene>
    <name evidence="1" type="ORF">OBE_08330</name>
</gene>
<dbReference type="AlphaFoldDB" id="K1T5X7"/>
<protein>
    <submittedName>
        <fullName evidence="1">Uncharacterized protein</fullName>
    </submittedName>
</protein>
<proteinExistence type="predicted"/>
<feature type="non-terminal residue" evidence="1">
    <location>
        <position position="92"/>
    </location>
</feature>
<accession>K1T5X7</accession>